<dbReference type="CDD" id="cd12797">
    <property type="entry name" value="M23_peptidase"/>
    <property type="match status" value="1"/>
</dbReference>
<dbReference type="Pfam" id="PF01551">
    <property type="entry name" value="Peptidase_M23"/>
    <property type="match status" value="1"/>
</dbReference>
<gene>
    <name evidence="6" type="ORF">G9U52_29250</name>
</gene>
<evidence type="ECO:0000256" key="2">
    <source>
        <dbReference type="SAM" id="Coils"/>
    </source>
</evidence>
<sequence>MKKRFLSFVVSVAVVGTLATPQLAGATMSATKKIEQELGQIKKVMSAAQQKAAETQAEIAKVLQEKQVASVDINALLGQIETTNLKLNTLNNQISTVKDNLEVNGKQLEEVEERVESRDALLKSRLRLMYMNGVVSYADVLLSSTSFGDFLDRLNALNAIVNQDKQILEANRKDRTVMEGKRVQIEQQLNQVKDLYSQTALIKTDLVIKEKEKEVKIASLSQIEKEKKHELEDISEDQEKMLLEYARKEAALAEAKRKAAEAAAAAAAAKAAANAKAKPGAANSPSNSPAPAAPFTGGKFGYPLGKVYPMTSDFGNRSDPFTGKKKSHNGIDLGAPNGTGILAAGDGVVIVASWWSGYGNTVIIDHGNGYWTLYGHIRNGGTVVEKGDIIKRGQKVAEVGSTGESTGNHLHFEVRINESPVDPKPYLR</sequence>
<feature type="signal peptide" evidence="3">
    <location>
        <begin position="1"/>
        <end position="24"/>
    </location>
</feature>
<feature type="domain" description="M23ase beta-sheet core" evidence="4">
    <location>
        <begin position="327"/>
        <end position="423"/>
    </location>
</feature>
<dbReference type="Gene3D" id="6.10.250.3150">
    <property type="match status" value="1"/>
</dbReference>
<evidence type="ECO:0000313" key="7">
    <source>
        <dbReference type="Proteomes" id="UP001165962"/>
    </source>
</evidence>
<dbReference type="InterPro" id="IPR050570">
    <property type="entry name" value="Cell_wall_metabolism_enzyme"/>
</dbReference>
<proteinExistence type="predicted"/>
<organism evidence="6 7">
    <name type="scientific">Paenibacillus agricola</name>
    <dbReference type="NCBI Taxonomy" id="2716264"/>
    <lineage>
        <taxon>Bacteria</taxon>
        <taxon>Bacillati</taxon>
        <taxon>Bacillota</taxon>
        <taxon>Bacilli</taxon>
        <taxon>Bacillales</taxon>
        <taxon>Paenibacillaceae</taxon>
        <taxon>Paenibacillus</taxon>
    </lineage>
</organism>
<comment type="caution">
    <text evidence="6">The sequence shown here is derived from an EMBL/GenBank/DDBJ whole genome shotgun (WGS) entry which is preliminary data.</text>
</comment>
<dbReference type="EMBL" id="JAAOIW010000014">
    <property type="protein sequence ID" value="NHN33910.1"/>
    <property type="molecule type" value="Genomic_DNA"/>
</dbReference>
<evidence type="ECO:0000256" key="1">
    <source>
        <dbReference type="ARBA" id="ARBA00022729"/>
    </source>
</evidence>
<dbReference type="Proteomes" id="UP001165962">
    <property type="component" value="Unassembled WGS sequence"/>
</dbReference>
<dbReference type="Pfam" id="PF24568">
    <property type="entry name" value="CC_PcsB"/>
    <property type="match status" value="1"/>
</dbReference>
<dbReference type="Gene3D" id="2.70.70.10">
    <property type="entry name" value="Glucose Permease (Domain IIA)"/>
    <property type="match status" value="1"/>
</dbReference>
<dbReference type="PANTHER" id="PTHR21666">
    <property type="entry name" value="PEPTIDASE-RELATED"/>
    <property type="match status" value="1"/>
</dbReference>
<dbReference type="SUPFAM" id="SSF51261">
    <property type="entry name" value="Duplicated hybrid motif"/>
    <property type="match status" value="1"/>
</dbReference>
<evidence type="ECO:0000313" key="6">
    <source>
        <dbReference type="EMBL" id="NHN33910.1"/>
    </source>
</evidence>
<feature type="domain" description="Peptidoglycan hydrolase PcsB coiled-coil" evidence="5">
    <location>
        <begin position="109"/>
        <end position="180"/>
    </location>
</feature>
<name>A0ABX0JEU0_9BACL</name>
<dbReference type="InterPro" id="IPR011055">
    <property type="entry name" value="Dup_hybrid_motif"/>
</dbReference>
<keyword evidence="7" id="KW-1185">Reference proteome</keyword>
<evidence type="ECO:0000259" key="4">
    <source>
        <dbReference type="Pfam" id="PF01551"/>
    </source>
</evidence>
<dbReference type="InterPro" id="IPR057309">
    <property type="entry name" value="PcsB_CC"/>
</dbReference>
<protein>
    <submittedName>
        <fullName evidence="6">Peptidoglycan DD-metalloendopeptidase family protein</fullName>
    </submittedName>
</protein>
<evidence type="ECO:0000259" key="5">
    <source>
        <dbReference type="Pfam" id="PF24568"/>
    </source>
</evidence>
<feature type="chain" id="PRO_5046717666" evidence="3">
    <location>
        <begin position="25"/>
        <end position="428"/>
    </location>
</feature>
<keyword evidence="1 3" id="KW-0732">Signal</keyword>
<feature type="coiled-coil region" evidence="2">
    <location>
        <begin position="220"/>
        <end position="272"/>
    </location>
</feature>
<dbReference type="RefSeq" id="WP_166154313.1">
    <property type="nucleotide sequence ID" value="NZ_JAAOIW010000014.1"/>
</dbReference>
<reference evidence="6" key="1">
    <citation type="submission" date="2020-03" db="EMBL/GenBank/DDBJ databases">
        <title>Draft sequencing of Paenibacilllus sp. S3N08.</title>
        <authorList>
            <person name="Kim D.-U."/>
        </authorList>
    </citation>
    <scope>NUCLEOTIDE SEQUENCE</scope>
    <source>
        <strain evidence="6">S3N08</strain>
    </source>
</reference>
<dbReference type="PANTHER" id="PTHR21666:SF270">
    <property type="entry name" value="MUREIN HYDROLASE ACTIVATOR ENVC"/>
    <property type="match status" value="1"/>
</dbReference>
<evidence type="ECO:0000256" key="3">
    <source>
        <dbReference type="SAM" id="SignalP"/>
    </source>
</evidence>
<dbReference type="InterPro" id="IPR016047">
    <property type="entry name" value="M23ase_b-sheet_dom"/>
</dbReference>
<feature type="coiled-coil region" evidence="2">
    <location>
        <begin position="38"/>
        <end position="118"/>
    </location>
</feature>
<accession>A0ABX0JEU0</accession>
<keyword evidence="2" id="KW-0175">Coiled coil</keyword>